<dbReference type="InterPro" id="IPR001906">
    <property type="entry name" value="Terpene_synth_N"/>
</dbReference>
<comment type="caution">
    <text evidence="4">The sequence shown here is derived from an EMBL/GenBank/DDBJ whole genome shotgun (WGS) entry which is preliminary data.</text>
</comment>
<accession>A0AAV9KZD0</accession>
<evidence type="ECO:0000313" key="4">
    <source>
        <dbReference type="EMBL" id="KAK4718681.1"/>
    </source>
</evidence>
<dbReference type="InterPro" id="IPR050148">
    <property type="entry name" value="Terpene_synthase-like"/>
</dbReference>
<dbReference type="GO" id="GO:0010333">
    <property type="term" value="F:terpene synthase activity"/>
    <property type="evidence" value="ECO:0007669"/>
    <property type="project" value="InterPro"/>
</dbReference>
<organism evidence="4 5">
    <name type="scientific">Solanum pinnatisectum</name>
    <name type="common">tansyleaf nightshade</name>
    <dbReference type="NCBI Taxonomy" id="50273"/>
    <lineage>
        <taxon>Eukaryota</taxon>
        <taxon>Viridiplantae</taxon>
        <taxon>Streptophyta</taxon>
        <taxon>Embryophyta</taxon>
        <taxon>Tracheophyta</taxon>
        <taxon>Spermatophyta</taxon>
        <taxon>Magnoliopsida</taxon>
        <taxon>eudicotyledons</taxon>
        <taxon>Gunneridae</taxon>
        <taxon>Pentapetalae</taxon>
        <taxon>asterids</taxon>
        <taxon>lamiids</taxon>
        <taxon>Solanales</taxon>
        <taxon>Solanaceae</taxon>
        <taxon>Solanoideae</taxon>
        <taxon>Solaneae</taxon>
        <taxon>Solanum</taxon>
    </lineage>
</organism>
<keyword evidence="5" id="KW-1185">Reference proteome</keyword>
<sequence length="171" mass="19999">MRDYKKRKMTLELATNASSKKLVAKRNLKVEDLKEKVMKMLVETPDNSAQKLVLIYTMQRLGVSYHFDNEIEKSIQNIFDTTMSQLQSENDDNLYVVSLRFQTCEATRPLHVQQQIEHVASIIDCYIKEYGASKEEVCIEIQKEVTNAWKDINKELLFTRKIPFFLSSNKL</sequence>
<dbReference type="Pfam" id="PF01397">
    <property type="entry name" value="Terpene_synth"/>
    <property type="match status" value="1"/>
</dbReference>
<name>A0AAV9KZD0_9SOLN</name>
<dbReference type="PANTHER" id="PTHR31225:SF233">
    <property type="entry name" value="CEMBRATRIENOL SYNTHASE 2A"/>
    <property type="match status" value="1"/>
</dbReference>
<evidence type="ECO:0000313" key="5">
    <source>
        <dbReference type="Proteomes" id="UP001311915"/>
    </source>
</evidence>
<dbReference type="Gene3D" id="1.50.10.130">
    <property type="entry name" value="Terpene synthase, N-terminal domain"/>
    <property type="match status" value="1"/>
</dbReference>
<protein>
    <submittedName>
        <fullName evidence="4">Uncharacterized protein</fullName>
    </submittedName>
</protein>
<keyword evidence="1" id="KW-0479">Metal-binding</keyword>
<evidence type="ECO:0000259" key="2">
    <source>
        <dbReference type="Pfam" id="PF01397"/>
    </source>
</evidence>
<evidence type="ECO:0000256" key="1">
    <source>
        <dbReference type="ARBA" id="ARBA00022723"/>
    </source>
</evidence>
<dbReference type="AlphaFoldDB" id="A0AAV9KZD0"/>
<dbReference type="Proteomes" id="UP001311915">
    <property type="component" value="Unassembled WGS sequence"/>
</dbReference>
<dbReference type="InterPro" id="IPR005630">
    <property type="entry name" value="Terpene_synthase_metal-bd"/>
</dbReference>
<dbReference type="GO" id="GO:0016114">
    <property type="term" value="P:terpenoid biosynthetic process"/>
    <property type="evidence" value="ECO:0007669"/>
    <property type="project" value="InterPro"/>
</dbReference>
<feature type="domain" description="Terpene synthase N-terminal" evidence="2">
    <location>
        <begin position="22"/>
        <end position="102"/>
    </location>
</feature>
<dbReference type="PANTHER" id="PTHR31225">
    <property type="entry name" value="OS04G0344100 PROTEIN-RELATED"/>
    <property type="match status" value="1"/>
</dbReference>
<proteinExistence type="predicted"/>
<dbReference type="EMBL" id="JAWPEI010000008">
    <property type="protein sequence ID" value="KAK4718681.1"/>
    <property type="molecule type" value="Genomic_DNA"/>
</dbReference>
<dbReference type="InterPro" id="IPR008949">
    <property type="entry name" value="Isoprenoid_synthase_dom_sf"/>
</dbReference>
<reference evidence="4 5" key="1">
    <citation type="submission" date="2023-10" db="EMBL/GenBank/DDBJ databases">
        <title>Genome-Wide Identification Analysis in wild type Solanum Pinnatisectum Reveals Some Genes Defensing Phytophthora Infestans.</title>
        <authorList>
            <person name="Sun C."/>
        </authorList>
    </citation>
    <scope>NUCLEOTIDE SEQUENCE [LARGE SCALE GENOMIC DNA]</scope>
    <source>
        <strain evidence="4">LQN</strain>
        <tissue evidence="4">Leaf</tissue>
    </source>
</reference>
<dbReference type="SUPFAM" id="SSF48239">
    <property type="entry name" value="Terpenoid cyclases/Protein prenyltransferases"/>
    <property type="match status" value="1"/>
</dbReference>
<feature type="domain" description="Terpene synthase metal-binding" evidence="3">
    <location>
        <begin position="104"/>
        <end position="151"/>
    </location>
</feature>
<dbReference type="InterPro" id="IPR036965">
    <property type="entry name" value="Terpene_synth_N_sf"/>
</dbReference>
<dbReference type="SUPFAM" id="SSF48576">
    <property type="entry name" value="Terpenoid synthases"/>
    <property type="match status" value="1"/>
</dbReference>
<dbReference type="InterPro" id="IPR008930">
    <property type="entry name" value="Terpenoid_cyclase/PrenylTrfase"/>
</dbReference>
<evidence type="ECO:0000259" key="3">
    <source>
        <dbReference type="Pfam" id="PF03936"/>
    </source>
</evidence>
<dbReference type="Pfam" id="PF03936">
    <property type="entry name" value="Terpene_synth_C"/>
    <property type="match status" value="1"/>
</dbReference>
<dbReference type="GO" id="GO:0000287">
    <property type="term" value="F:magnesium ion binding"/>
    <property type="evidence" value="ECO:0007669"/>
    <property type="project" value="InterPro"/>
</dbReference>
<gene>
    <name evidence="4" type="ORF">R3W88_017019</name>
</gene>